<dbReference type="PANTHER" id="PTHR16466">
    <property type="entry name" value="TELOMERE REPEAT-BINDING FACTOR 2-INTERACTING PROTEIN 1"/>
    <property type="match status" value="1"/>
</dbReference>
<comment type="subcellular location">
    <subcellularLocation>
        <location evidence="2">Chromosome</location>
        <location evidence="2">Telomere</location>
    </subcellularLocation>
    <subcellularLocation>
        <location evidence="1">Nucleus</location>
    </subcellularLocation>
</comment>
<evidence type="ECO:0000256" key="8">
    <source>
        <dbReference type="ARBA" id="ARBA00023159"/>
    </source>
</evidence>
<evidence type="ECO:0000256" key="12">
    <source>
        <dbReference type="SAM" id="MobiDB-lite"/>
    </source>
</evidence>
<feature type="compositionally biased region" description="Basic and acidic residues" evidence="12">
    <location>
        <begin position="184"/>
        <end position="207"/>
    </location>
</feature>
<feature type="compositionally biased region" description="Basic and acidic residues" evidence="12">
    <location>
        <begin position="359"/>
        <end position="379"/>
    </location>
</feature>
<keyword evidence="6" id="KW-0779">Telomere</keyword>
<dbReference type="OrthoDB" id="435460at2759"/>
<evidence type="ECO:0000256" key="6">
    <source>
        <dbReference type="ARBA" id="ARBA00022895"/>
    </source>
</evidence>
<evidence type="ECO:0000256" key="1">
    <source>
        <dbReference type="ARBA" id="ARBA00004123"/>
    </source>
</evidence>
<keyword evidence="7" id="KW-0805">Transcription regulation</keyword>
<dbReference type="InterPro" id="IPR039595">
    <property type="entry name" value="TE2IP/Rap1"/>
</dbReference>
<evidence type="ECO:0000313" key="15">
    <source>
        <dbReference type="Proteomes" id="UP000281677"/>
    </source>
</evidence>
<evidence type="ECO:0000256" key="11">
    <source>
        <dbReference type="ARBA" id="ARBA00032471"/>
    </source>
</evidence>
<feature type="region of interest" description="Disordered" evidence="12">
    <location>
        <begin position="626"/>
        <end position="698"/>
    </location>
</feature>
<evidence type="ECO:0000259" key="13">
    <source>
        <dbReference type="PROSITE" id="PS50172"/>
    </source>
</evidence>
<feature type="region of interest" description="Disordered" evidence="12">
    <location>
        <begin position="169"/>
        <end position="250"/>
    </location>
</feature>
<dbReference type="Pfam" id="PF08914">
    <property type="entry name" value="Myb_Rap1"/>
    <property type="match status" value="1"/>
</dbReference>
<dbReference type="Pfam" id="PF16589">
    <property type="entry name" value="BRCT_2"/>
    <property type="match status" value="1"/>
</dbReference>
<dbReference type="InterPro" id="IPR021661">
    <property type="entry name" value="Rap1_C"/>
</dbReference>
<dbReference type="InterPro" id="IPR038104">
    <property type="entry name" value="Rap1_C_sf"/>
</dbReference>
<dbReference type="GO" id="GO:0042162">
    <property type="term" value="F:telomeric DNA binding"/>
    <property type="evidence" value="ECO:0007669"/>
    <property type="project" value="TreeGrafter"/>
</dbReference>
<protein>
    <recommendedName>
        <fullName evidence="4">Telomeric repeat-binding factor 2-interacting protein 1</fullName>
    </recommendedName>
    <alternativeName>
        <fullName evidence="11">Repressor/activator protein 1 homolog</fullName>
    </alternativeName>
</protein>
<dbReference type="CDD" id="cd11655">
    <property type="entry name" value="rap1_myb-like"/>
    <property type="match status" value="1"/>
</dbReference>
<feature type="compositionally biased region" description="Acidic residues" evidence="12">
    <location>
        <begin position="985"/>
        <end position="1000"/>
    </location>
</feature>
<dbReference type="Gene3D" id="1.10.10.2170">
    <property type="match status" value="1"/>
</dbReference>
<keyword evidence="10" id="KW-0539">Nucleus</keyword>
<evidence type="ECO:0000256" key="5">
    <source>
        <dbReference type="ARBA" id="ARBA00022454"/>
    </source>
</evidence>
<feature type="region of interest" description="Disordered" evidence="12">
    <location>
        <begin position="730"/>
        <end position="754"/>
    </location>
</feature>
<feature type="compositionally biased region" description="Polar residues" evidence="12">
    <location>
        <begin position="626"/>
        <end position="638"/>
    </location>
</feature>
<dbReference type="InterPro" id="IPR001357">
    <property type="entry name" value="BRCT_dom"/>
</dbReference>
<feature type="compositionally biased region" description="Basic and acidic residues" evidence="12">
    <location>
        <begin position="797"/>
        <end position="815"/>
    </location>
</feature>
<dbReference type="EMBL" id="QWIT01000150">
    <property type="protein sequence ID" value="RMZ29861.1"/>
    <property type="molecule type" value="Genomic_DNA"/>
</dbReference>
<feature type="compositionally biased region" description="Polar residues" evidence="12">
    <location>
        <begin position="421"/>
        <end position="431"/>
    </location>
</feature>
<dbReference type="GO" id="GO:0010833">
    <property type="term" value="P:telomere maintenance via telomere lengthening"/>
    <property type="evidence" value="ECO:0007669"/>
    <property type="project" value="TreeGrafter"/>
</dbReference>
<dbReference type="InterPro" id="IPR015010">
    <property type="entry name" value="TERF2IP_Myb"/>
</dbReference>
<dbReference type="Gene3D" id="1.10.10.60">
    <property type="entry name" value="Homeodomain-like"/>
    <property type="match status" value="1"/>
</dbReference>
<proteinExistence type="inferred from homology"/>
<evidence type="ECO:0000256" key="3">
    <source>
        <dbReference type="ARBA" id="ARBA00010467"/>
    </source>
</evidence>
<comment type="similarity">
    <text evidence="3">Belongs to the RAP1 family.</text>
</comment>
<dbReference type="InterPro" id="IPR009057">
    <property type="entry name" value="Homeodomain-like_sf"/>
</dbReference>
<dbReference type="GO" id="GO:0031848">
    <property type="term" value="P:protection from non-homologous end joining at telomere"/>
    <property type="evidence" value="ECO:0007669"/>
    <property type="project" value="TreeGrafter"/>
</dbReference>
<sequence length="1186" mass="130112">MSHANGDSPAIGGLFEGLSFFLVQRLPSRSHFVDTIKANGGRVVKLEQQADYVIADHVRKDCPPGSISYTLIDSAIRNGAVPDPEEHRAGPPVGAIRDVASSVPGKQTRRAFTAEDDKILWQWVQKAQEQGGSVKGNDIYKHLEAHNPRHTFQAWRDRYIKKLMGNPPAGCARSSASPTALKAQDGHKSASEGQRRAGATEEQRGTPDDPSESEDNGAERKEFKLPRSSQQALSRPAPSQSPTKQGVPAPEFDEADFEALMGEADDIHRLHRSQVRDAWKAWAGAFPKHSAKRWRTFWEHEVKPEYLRRLEAEENGEPSSDAEQVTETKDLKRKRSAEEQTSAEAPKAKTRPPASPKNGADDFSNRERVDPSDSRHEPETQQPSMAVLRPISIASTEEDQENATPRQDGASGGLPIEVGVSEQSDLLTSEANRAAEQQLRLENDPEFAETSGIRRKGGDKDLVPEPSQRGENGIQGDAHDAEANGDSRAVSQPQQGNTSAQNSSIDQEANARLHARISMKGNGLGQHDDEVEVEGSDSASQSLNSQVAQDENVVISNHLVEDGEAEDGLRSNEMIDPDLTGDPLTEANLASQYALQKGQQLRGVDLPEDEQDQDQTDFATYLQNLVPQDQSEAAQEQANDGEKSGLAISKGPQGKDQVYAADHLQNLFNTGRAPERLPSGTLLKPAEESSLPQEEEETIDQTIYTHNETVPEEIPLSSQQEIDDAIETNLHWPSSPDVSHREESSQKTSQNLSMAFETQIQHPRLPSEEPEVEEQADDEMFMAQPPINTGLYFSSPVKEKGGPDGFHDRIDRGETPETQNEDEEEGQGAREGYIDLSIAEPDGGFDLSSPIRSTATERQESIKGQHAPVANVDGKHASTGFDENETAGNEFGSSHHAPNLEAEDDDNDDDMRMEQEVPTALGQETIEVSSTSSRSSSPEEAEEERDVDPQVANAWQSRQMAPDTQEILDAETQKPDFDMPLPPDSQEEDDQDLEEEDLPEDPLTWQPPPESPGIAAQQQQPLSGFNVRGPSSARRLGEQPAREAGGAAVPSHQPPRRRTSRHPPPSRSSAQPPRPLDRTPTSQPLSTDPEIETFLTTMQVRYGCADSDAIAALKCTSMRPNLAELVVLEGKAGRGLPDDIPGVWSEEEDRALEGGDARLLRRLEMKQGWDEVMARLEFLGEWRAVG</sequence>
<feature type="domain" description="BRCT" evidence="13">
    <location>
        <begin position="10"/>
        <end position="56"/>
    </location>
</feature>
<dbReference type="PROSITE" id="PS50172">
    <property type="entry name" value="BRCT"/>
    <property type="match status" value="1"/>
</dbReference>
<feature type="compositionally biased region" description="Low complexity" evidence="12">
    <location>
        <begin position="924"/>
        <end position="938"/>
    </location>
</feature>
<feature type="compositionally biased region" description="Polar residues" evidence="12">
    <location>
        <begin position="489"/>
        <end position="507"/>
    </location>
</feature>
<keyword evidence="8" id="KW-0010">Activator</keyword>
<organism evidence="14 15">
    <name type="scientific">Hortaea werneckii</name>
    <name type="common">Black yeast</name>
    <name type="synonym">Cladosporium werneckii</name>
    <dbReference type="NCBI Taxonomy" id="91943"/>
    <lineage>
        <taxon>Eukaryota</taxon>
        <taxon>Fungi</taxon>
        <taxon>Dikarya</taxon>
        <taxon>Ascomycota</taxon>
        <taxon>Pezizomycotina</taxon>
        <taxon>Dothideomycetes</taxon>
        <taxon>Dothideomycetidae</taxon>
        <taxon>Mycosphaerellales</taxon>
        <taxon>Teratosphaeriaceae</taxon>
        <taxon>Hortaea</taxon>
    </lineage>
</organism>
<dbReference type="GO" id="GO:0070187">
    <property type="term" value="C:shelterin complex"/>
    <property type="evidence" value="ECO:0007669"/>
    <property type="project" value="TreeGrafter"/>
</dbReference>
<evidence type="ECO:0000256" key="4">
    <source>
        <dbReference type="ARBA" id="ARBA00017805"/>
    </source>
</evidence>
<name>A0A3M7IWE7_HORWE</name>
<evidence type="ECO:0000256" key="7">
    <source>
        <dbReference type="ARBA" id="ARBA00023015"/>
    </source>
</evidence>
<feature type="region of interest" description="Disordered" evidence="12">
    <location>
        <begin position="309"/>
        <end position="592"/>
    </location>
</feature>
<dbReference type="VEuPathDB" id="FungiDB:BTJ68_06094"/>
<evidence type="ECO:0000256" key="2">
    <source>
        <dbReference type="ARBA" id="ARBA00004574"/>
    </source>
</evidence>
<evidence type="ECO:0000256" key="9">
    <source>
        <dbReference type="ARBA" id="ARBA00023163"/>
    </source>
</evidence>
<feature type="compositionally biased region" description="Polar residues" evidence="12">
    <location>
        <begin position="537"/>
        <end position="549"/>
    </location>
</feature>
<accession>A0A3M7IWE7</accession>
<evidence type="ECO:0000313" key="14">
    <source>
        <dbReference type="EMBL" id="RMZ29861.1"/>
    </source>
</evidence>
<dbReference type="SUPFAM" id="SSF46689">
    <property type="entry name" value="Homeodomain-like"/>
    <property type="match status" value="1"/>
</dbReference>
<dbReference type="Pfam" id="PF11626">
    <property type="entry name" value="Rap1_C"/>
    <property type="match status" value="1"/>
</dbReference>
<keyword evidence="5" id="KW-0158">Chromosome</keyword>
<dbReference type="Proteomes" id="UP000281677">
    <property type="component" value="Unassembled WGS sequence"/>
</dbReference>
<feature type="region of interest" description="Disordered" evidence="12">
    <location>
        <begin position="786"/>
        <end position="1089"/>
    </location>
</feature>
<comment type="caution">
    <text evidence="14">The sequence shown here is derived from an EMBL/GenBank/DDBJ whole genome shotgun (WGS) entry which is preliminary data.</text>
</comment>
<feature type="compositionally biased region" description="Polar residues" evidence="12">
    <location>
        <begin position="227"/>
        <end position="244"/>
    </location>
</feature>
<dbReference type="PANTHER" id="PTHR16466:SF6">
    <property type="entry name" value="TELOMERIC REPEAT-BINDING FACTOR 2-INTERACTING PROTEIN 1"/>
    <property type="match status" value="1"/>
</dbReference>
<evidence type="ECO:0000256" key="10">
    <source>
        <dbReference type="ARBA" id="ARBA00023242"/>
    </source>
</evidence>
<keyword evidence="9" id="KW-0804">Transcription</keyword>
<gene>
    <name evidence="14" type="ORF">D0859_06034</name>
</gene>
<reference evidence="14 15" key="1">
    <citation type="journal article" date="2018" name="BMC Genomics">
        <title>Genomic evidence for intraspecific hybridization in a clonal and extremely halotolerant yeast.</title>
        <authorList>
            <person name="Gostincar C."/>
            <person name="Stajich J.E."/>
            <person name="Zupancic J."/>
            <person name="Zalar P."/>
            <person name="Gunde-Cimerman N."/>
        </authorList>
    </citation>
    <scope>NUCLEOTIDE SEQUENCE [LARGE SCALE GENOMIC DNA]</scope>
    <source>
        <strain evidence="14 15">EXF-120</strain>
    </source>
</reference>
<dbReference type="AlphaFoldDB" id="A0A3M7IWE7"/>